<reference evidence="2 3" key="1">
    <citation type="submission" date="2022-09" db="EMBL/GenBank/DDBJ databases">
        <authorList>
            <person name="Kop L."/>
        </authorList>
    </citation>
    <scope>NUCLEOTIDE SEQUENCE [LARGE SCALE GENOMIC DNA]</scope>
    <source>
        <strain evidence="2 3">347</strain>
    </source>
</reference>
<dbReference type="SUPFAM" id="SSF46894">
    <property type="entry name" value="C-terminal effector domain of the bipartite response regulators"/>
    <property type="match status" value="1"/>
</dbReference>
<dbReference type="InterPro" id="IPR000792">
    <property type="entry name" value="Tscrpt_reg_LuxR_C"/>
</dbReference>
<dbReference type="SMART" id="SM00421">
    <property type="entry name" value="HTH_LUXR"/>
    <property type="match status" value="1"/>
</dbReference>
<evidence type="ECO:0000313" key="2">
    <source>
        <dbReference type="EMBL" id="CAI2718663.1"/>
    </source>
</evidence>
<evidence type="ECO:0000313" key="3">
    <source>
        <dbReference type="Proteomes" id="UP001157733"/>
    </source>
</evidence>
<evidence type="ECO:0000259" key="1">
    <source>
        <dbReference type="SMART" id="SM00421"/>
    </source>
</evidence>
<dbReference type="Proteomes" id="UP001157733">
    <property type="component" value="Chromosome"/>
</dbReference>
<dbReference type="RefSeq" id="WP_282011551.1">
    <property type="nucleotide sequence ID" value="NZ_OX336137.1"/>
</dbReference>
<feature type="domain" description="HTH luxR-type" evidence="1">
    <location>
        <begin position="325"/>
        <end position="382"/>
    </location>
</feature>
<name>A0ABM9HEL3_9BACT</name>
<dbReference type="InterPro" id="IPR016032">
    <property type="entry name" value="Sig_transdc_resp-reg_C-effctor"/>
</dbReference>
<dbReference type="Gene3D" id="1.10.10.10">
    <property type="entry name" value="Winged helix-like DNA-binding domain superfamily/Winged helix DNA-binding domain"/>
    <property type="match status" value="1"/>
</dbReference>
<gene>
    <name evidence="2" type="ORF">NSPWAT_1804</name>
</gene>
<dbReference type="EMBL" id="OX336137">
    <property type="protein sequence ID" value="CAI2718663.1"/>
    <property type="molecule type" value="Genomic_DNA"/>
</dbReference>
<organism evidence="2 3">
    <name type="scientific">Nitrospina watsonii</name>
    <dbReference type="NCBI Taxonomy" id="1323948"/>
    <lineage>
        <taxon>Bacteria</taxon>
        <taxon>Pseudomonadati</taxon>
        <taxon>Nitrospinota/Tectimicrobiota group</taxon>
        <taxon>Nitrospinota</taxon>
        <taxon>Nitrospinia</taxon>
        <taxon>Nitrospinales</taxon>
        <taxon>Nitrospinaceae</taxon>
        <taxon>Nitrospina</taxon>
    </lineage>
</organism>
<sequence length="387" mass="44524">MVQNFCPVSIPEKDYLSILDTITQFHGCDTREALRGVFSSHVLPLFEADSALYGWINMDFTSKSLGQVGLVDCVGVPQEDFNQLSDSIPYIKSIPTMLERVARPVVAVDVDIPREVFVKEKDLFFAENPEYVRDSWLYLNPIANFLATFDQPEITHGLGIHRHAPIEEVDRYDKNFTLRDIRVLELLRPHLLQTIKTIILNDELKRYRSLVDALVDVPTGIALFHSNMRVLFCNRVFSEVVGVSTGQMIPPELMRILSKEISRFEPPYEIQSSPVELVFYQLPEGVFRLNLCMLERKNWGQDPCWLLQMKPVEDPYSLRNLAMQEVGLDKVQMEISCLLLDGMEPVAIAARLFISPERVHENVKKVYEKLGVQTREQFYSRMSLPNE</sequence>
<proteinExistence type="predicted"/>
<protein>
    <submittedName>
        <fullName evidence="2">HTH luxR-type domain-containing protein</fullName>
    </submittedName>
</protein>
<accession>A0ABM9HEL3</accession>
<keyword evidence="3" id="KW-1185">Reference proteome</keyword>
<dbReference type="InterPro" id="IPR036388">
    <property type="entry name" value="WH-like_DNA-bd_sf"/>
</dbReference>